<evidence type="ECO:0000256" key="5">
    <source>
        <dbReference type="HAMAP-Rule" id="MF_00378"/>
    </source>
</evidence>
<evidence type="ECO:0000256" key="4">
    <source>
        <dbReference type="ARBA" id="ARBA00022839"/>
    </source>
</evidence>
<evidence type="ECO:0000313" key="10">
    <source>
        <dbReference type="Proteomes" id="UP000007394"/>
    </source>
</evidence>
<reference evidence="9 10" key="1">
    <citation type="journal article" date="2012" name="Front. Microbiol.">
        <title>Complete genome of Ignavibacterium album, a metabolically versatile, flagellated, facultative anaerobe from the phylum Chlorobi.</title>
        <authorList>
            <person name="Liu Z."/>
            <person name="Frigaard N.-U."/>
            <person name="Vogl K."/>
            <person name="Iino T."/>
            <person name="Ohkuma M."/>
            <person name="Overmann J."/>
            <person name="Bryant D.A."/>
        </authorList>
    </citation>
    <scope>NUCLEOTIDE SEQUENCE [LARGE SCALE GENOMIC DNA]</scope>
    <source>
        <strain evidence="10">DSM 19864 / JCM 16511 / NBRC 101810 / Mat9-16</strain>
    </source>
</reference>
<organism evidence="9 10">
    <name type="scientific">Ignavibacterium album (strain DSM 19864 / JCM 16511 / NBRC 101810 / Mat9-16)</name>
    <dbReference type="NCBI Taxonomy" id="945713"/>
    <lineage>
        <taxon>Bacteria</taxon>
        <taxon>Pseudomonadati</taxon>
        <taxon>Ignavibacteriota</taxon>
        <taxon>Ignavibacteria</taxon>
        <taxon>Ignavibacteriales</taxon>
        <taxon>Ignavibacteriaceae</taxon>
        <taxon>Ignavibacterium</taxon>
    </lineage>
</organism>
<feature type="domain" description="Exonuclease VII large subunit C-terminal" evidence="7">
    <location>
        <begin position="124"/>
        <end position="339"/>
    </location>
</feature>
<dbReference type="EC" id="3.1.11.6" evidence="5"/>
<keyword evidence="2 5" id="KW-0540">Nuclease</keyword>
<comment type="subunit">
    <text evidence="5">Heterooligomer composed of large and small subunits.</text>
</comment>
<dbReference type="GO" id="GO:0006308">
    <property type="term" value="P:DNA catabolic process"/>
    <property type="evidence" value="ECO:0007669"/>
    <property type="project" value="UniProtKB-UniRule"/>
</dbReference>
<dbReference type="InterPro" id="IPR020579">
    <property type="entry name" value="Exonuc_VII_lsu_C"/>
</dbReference>
<dbReference type="AlphaFoldDB" id="I0ALI4"/>
<dbReference type="InterPro" id="IPR003753">
    <property type="entry name" value="Exonuc_VII_L"/>
</dbReference>
<proteinExistence type="inferred from homology"/>
<evidence type="ECO:0000313" key="9">
    <source>
        <dbReference type="EMBL" id="AFH49841.1"/>
    </source>
</evidence>
<dbReference type="HOGENOM" id="CLU_023625_2_0_10"/>
<accession>I0ALI4</accession>
<dbReference type="PANTHER" id="PTHR30008:SF0">
    <property type="entry name" value="EXODEOXYRIBONUCLEASE 7 LARGE SUBUNIT"/>
    <property type="match status" value="1"/>
</dbReference>
<evidence type="ECO:0000256" key="2">
    <source>
        <dbReference type="ARBA" id="ARBA00022722"/>
    </source>
</evidence>
<evidence type="ECO:0000259" key="8">
    <source>
        <dbReference type="Pfam" id="PF13742"/>
    </source>
</evidence>
<evidence type="ECO:0000259" key="7">
    <source>
        <dbReference type="Pfam" id="PF02601"/>
    </source>
</evidence>
<dbReference type="eggNOG" id="COG1570">
    <property type="taxonomic scope" value="Bacteria"/>
</dbReference>
<protein>
    <recommendedName>
        <fullName evidence="5">Exodeoxyribonuclease 7 large subunit</fullName>
        <ecNumber evidence="5">3.1.11.6</ecNumber>
    </recommendedName>
    <alternativeName>
        <fullName evidence="5">Exodeoxyribonuclease VII large subunit</fullName>
        <shortName evidence="5">Exonuclease VII large subunit</shortName>
    </alternativeName>
</protein>
<dbReference type="Pfam" id="PF13742">
    <property type="entry name" value="tRNA_anti_2"/>
    <property type="match status" value="1"/>
</dbReference>
<dbReference type="Proteomes" id="UP000007394">
    <property type="component" value="Chromosome"/>
</dbReference>
<dbReference type="OrthoDB" id="9802795at2"/>
<evidence type="ECO:0000256" key="6">
    <source>
        <dbReference type="RuleBase" id="RU004355"/>
    </source>
</evidence>
<dbReference type="PANTHER" id="PTHR30008">
    <property type="entry name" value="EXODEOXYRIBONUCLEASE 7 LARGE SUBUNIT"/>
    <property type="match status" value="1"/>
</dbReference>
<comment type="subcellular location">
    <subcellularLocation>
        <location evidence="5 6">Cytoplasm</location>
    </subcellularLocation>
</comment>
<dbReference type="InterPro" id="IPR025824">
    <property type="entry name" value="OB-fold_nuc-bd_dom"/>
</dbReference>
<comment type="catalytic activity">
    <reaction evidence="5 6">
        <text>Exonucleolytic cleavage in either 5'- to 3'- or 3'- to 5'-direction to yield nucleoside 5'-phosphates.</text>
        <dbReference type="EC" id="3.1.11.6"/>
    </reaction>
</comment>
<sequence length="395" mass="45273">MNEEKQIFTVSELTQSIKFVLESAFDNISVEGEISNFKSHISGHWYFNLKDENAVINCTMWRGLNNYVFFTPQDGMKVVVTGRITVYPPRGNYQVDVRSMKPAGEGELQAAFERLKQKLKAEGLFEEERKRKIPFFPNKIGIVTAIDGAAIRDMISVAKRRFPLVELIIVPTKVQGSGAAEDIVDSLSQLNKLKDIDVIIVARGGGSIEDLWAFNEEIVARAIYNSKIPVITGIGHEIDFTIADFVSDLRAPTPSVAMEIATPDSEELLNAIKYAIEHMEESVEQTIADYRQRINDVLDSYMFRYPLEKVRNFYQKIDNLFYKISQQIDKKILLAERETQKYFSVINSYDIEKTLKKGFALIKQDDKFVTRKQFYNPEKPVSIKFYDGEIKLEKK</sequence>
<keyword evidence="4 5" id="KW-0269">Exonuclease</keyword>
<dbReference type="CDD" id="cd04489">
    <property type="entry name" value="ExoVII_LU_OBF"/>
    <property type="match status" value="1"/>
</dbReference>
<dbReference type="EMBL" id="CP003418">
    <property type="protein sequence ID" value="AFH49841.1"/>
    <property type="molecule type" value="Genomic_DNA"/>
</dbReference>
<dbReference type="HAMAP" id="MF_00378">
    <property type="entry name" value="Exonuc_7_L"/>
    <property type="match status" value="1"/>
</dbReference>
<dbReference type="GO" id="GO:0005737">
    <property type="term" value="C:cytoplasm"/>
    <property type="evidence" value="ECO:0007669"/>
    <property type="project" value="UniProtKB-SubCell"/>
</dbReference>
<name>I0ALI4_IGNAJ</name>
<dbReference type="PATRIC" id="fig|945713.3.peg.2142"/>
<dbReference type="NCBIfam" id="TIGR00237">
    <property type="entry name" value="xseA"/>
    <property type="match status" value="1"/>
</dbReference>
<dbReference type="GO" id="GO:0009318">
    <property type="term" value="C:exodeoxyribonuclease VII complex"/>
    <property type="evidence" value="ECO:0007669"/>
    <property type="project" value="UniProtKB-UniRule"/>
</dbReference>
<comment type="function">
    <text evidence="5">Bidirectionally degrades single-stranded DNA into large acid-insoluble oligonucleotides, which are then degraded further into small acid-soluble oligonucleotides.</text>
</comment>
<dbReference type="GO" id="GO:0003676">
    <property type="term" value="F:nucleic acid binding"/>
    <property type="evidence" value="ECO:0007669"/>
    <property type="project" value="InterPro"/>
</dbReference>
<dbReference type="RefSeq" id="WP_014560990.1">
    <property type="nucleotide sequence ID" value="NC_017464.1"/>
</dbReference>
<keyword evidence="1 5" id="KW-0963">Cytoplasm</keyword>
<dbReference type="KEGG" id="ial:IALB_2136"/>
<keyword evidence="10" id="KW-1185">Reference proteome</keyword>
<comment type="similarity">
    <text evidence="5 6">Belongs to the XseA family.</text>
</comment>
<feature type="domain" description="OB-fold nucleic acid binding" evidence="8">
    <location>
        <begin position="8"/>
        <end position="100"/>
    </location>
</feature>
<dbReference type="GO" id="GO:0008855">
    <property type="term" value="F:exodeoxyribonuclease VII activity"/>
    <property type="evidence" value="ECO:0007669"/>
    <property type="project" value="UniProtKB-UniRule"/>
</dbReference>
<dbReference type="Pfam" id="PF02601">
    <property type="entry name" value="Exonuc_VII_L"/>
    <property type="match status" value="1"/>
</dbReference>
<gene>
    <name evidence="5 9" type="primary">xseA</name>
    <name evidence="9" type="ordered locus">IALB_2136</name>
</gene>
<dbReference type="STRING" id="945713.IALB_2136"/>
<evidence type="ECO:0000256" key="3">
    <source>
        <dbReference type="ARBA" id="ARBA00022801"/>
    </source>
</evidence>
<keyword evidence="3 5" id="KW-0378">Hydrolase</keyword>
<evidence type="ECO:0000256" key="1">
    <source>
        <dbReference type="ARBA" id="ARBA00022490"/>
    </source>
</evidence>